<evidence type="ECO:0000313" key="4">
    <source>
        <dbReference type="Proteomes" id="UP000189883"/>
    </source>
</evidence>
<dbReference type="Proteomes" id="UP000189883">
    <property type="component" value="Chromosome"/>
</dbReference>
<feature type="transmembrane region" description="Helical" evidence="1">
    <location>
        <begin position="55"/>
        <end position="73"/>
    </location>
</feature>
<keyword evidence="1" id="KW-0472">Membrane</keyword>
<gene>
    <name evidence="3" type="ORF">AB406_0001</name>
</gene>
<name>A0A1S7DPA6_RIEAN</name>
<keyword evidence="1" id="KW-0812">Transmembrane</keyword>
<dbReference type="EMBL" id="CP011859">
    <property type="protein sequence ID" value="AQY20968.1"/>
    <property type="molecule type" value="Genomic_DNA"/>
</dbReference>
<dbReference type="RefSeq" id="WP_079206179.1">
    <property type="nucleotide sequence ID" value="NZ_CP011859.1"/>
</dbReference>
<feature type="domain" description="YcxB-like C-terminal" evidence="2">
    <location>
        <begin position="102"/>
        <end position="159"/>
    </location>
</feature>
<sequence length="180" mass="22001">MNLQLSLDEKDYLQYQLYNASKSKSVNYQRMKTLIMMIVVFTLMFLYVYYKTNEFNFVILIIYIALIITYKFYEKYRYENHYKKFISENYKNRFGLVSDINFNENQIEEKSSLGSANVNYDSICEINEIKDYYFLKLITSQSLILPKKSISDITEFEKIIENWKSKYKIKHNKELNWKWR</sequence>
<feature type="transmembrane region" description="Helical" evidence="1">
    <location>
        <begin position="31"/>
        <end position="49"/>
    </location>
</feature>
<reference evidence="3 4" key="1">
    <citation type="submission" date="2015-06" db="EMBL/GenBank/DDBJ databases">
        <title>R. anatipestifer strain HXb2 is the most virulent strain so far, and the genome sequence would help us uncover the pathogenesis.</title>
        <authorList>
            <person name="Hu Q."/>
            <person name="Qi J."/>
            <person name="Bo H."/>
            <person name="Liu G."/>
            <person name="Tao M."/>
            <person name="Ding Y."/>
            <person name="Xue Y."/>
        </authorList>
    </citation>
    <scope>NUCLEOTIDE SEQUENCE [LARGE SCALE GENOMIC DNA]</scope>
    <source>
        <strain evidence="3 4">HXb2</strain>
    </source>
</reference>
<evidence type="ECO:0000256" key="1">
    <source>
        <dbReference type="SAM" id="Phobius"/>
    </source>
</evidence>
<proteinExistence type="predicted"/>
<dbReference type="AlphaFoldDB" id="A0A1S7DPA6"/>
<protein>
    <recommendedName>
        <fullName evidence="2">YcxB-like C-terminal domain-containing protein</fullName>
    </recommendedName>
</protein>
<accession>A0A1S7DPA6</accession>
<evidence type="ECO:0000313" key="3">
    <source>
        <dbReference type="EMBL" id="AQY20968.1"/>
    </source>
</evidence>
<dbReference type="Pfam" id="PF14317">
    <property type="entry name" value="YcxB"/>
    <property type="match status" value="1"/>
</dbReference>
<keyword evidence="1" id="KW-1133">Transmembrane helix</keyword>
<organism evidence="3 4">
    <name type="scientific">Riemerella anatipestifer</name>
    <name type="common">Moraxella anatipestifer</name>
    <dbReference type="NCBI Taxonomy" id="34085"/>
    <lineage>
        <taxon>Bacteria</taxon>
        <taxon>Pseudomonadati</taxon>
        <taxon>Bacteroidota</taxon>
        <taxon>Flavobacteriia</taxon>
        <taxon>Flavobacteriales</taxon>
        <taxon>Weeksellaceae</taxon>
        <taxon>Riemerella</taxon>
    </lineage>
</organism>
<evidence type="ECO:0000259" key="2">
    <source>
        <dbReference type="Pfam" id="PF14317"/>
    </source>
</evidence>
<dbReference type="InterPro" id="IPR025588">
    <property type="entry name" value="YcxB-like_C"/>
</dbReference>